<protein>
    <submittedName>
        <fullName evidence="2">Uncharacterized protein</fullName>
    </submittedName>
</protein>
<evidence type="ECO:0000313" key="2">
    <source>
        <dbReference type="EMBL" id="QSS63475.1"/>
    </source>
</evidence>
<dbReference type="Proteomes" id="UP000663671">
    <property type="component" value="Chromosome 1"/>
</dbReference>
<name>A0A8A1MCA8_AJECA</name>
<evidence type="ECO:0000256" key="1">
    <source>
        <dbReference type="SAM" id="MobiDB-lite"/>
    </source>
</evidence>
<sequence>MPQDRIGYHVVGGASRPRGEAGERTKHRVGACLERALLILPGVSNKFKPRRPKC</sequence>
<organism evidence="2 3">
    <name type="scientific">Ajellomyces capsulatus</name>
    <name type="common">Darling's disease fungus</name>
    <name type="synonym">Histoplasma capsulatum</name>
    <dbReference type="NCBI Taxonomy" id="5037"/>
    <lineage>
        <taxon>Eukaryota</taxon>
        <taxon>Fungi</taxon>
        <taxon>Dikarya</taxon>
        <taxon>Ascomycota</taxon>
        <taxon>Pezizomycotina</taxon>
        <taxon>Eurotiomycetes</taxon>
        <taxon>Eurotiomycetidae</taxon>
        <taxon>Onygenales</taxon>
        <taxon>Ajellomycetaceae</taxon>
        <taxon>Histoplasma</taxon>
    </lineage>
</organism>
<proteinExistence type="predicted"/>
<reference evidence="2" key="1">
    <citation type="submission" date="2021-01" db="EMBL/GenBank/DDBJ databases">
        <title>Chromosome-level genome assembly of a human fungal pathogen reveals clustering of transcriptionally co-regulated genes.</title>
        <authorList>
            <person name="Voorhies M."/>
            <person name="Cohen S."/>
            <person name="Shea T.P."/>
            <person name="Petrus S."/>
            <person name="Munoz J.F."/>
            <person name="Poplawski S."/>
            <person name="Goldman W.E."/>
            <person name="Michael T."/>
            <person name="Cuomo C.A."/>
            <person name="Sil A."/>
            <person name="Beyhan S."/>
        </authorList>
    </citation>
    <scope>NUCLEOTIDE SEQUENCE</scope>
    <source>
        <strain evidence="2">WU24</strain>
    </source>
</reference>
<evidence type="ECO:0000313" key="3">
    <source>
        <dbReference type="Proteomes" id="UP000663671"/>
    </source>
</evidence>
<dbReference type="AlphaFoldDB" id="A0A8A1MCA8"/>
<gene>
    <name evidence="2" type="ORF">I7I51_00533</name>
</gene>
<accession>A0A8A1MCA8</accession>
<feature type="region of interest" description="Disordered" evidence="1">
    <location>
        <begin position="1"/>
        <end position="24"/>
    </location>
</feature>
<dbReference type="EMBL" id="CP069114">
    <property type="protein sequence ID" value="QSS63475.1"/>
    <property type="molecule type" value="Genomic_DNA"/>
</dbReference>
<dbReference type="VEuPathDB" id="FungiDB:I7I51_00533"/>